<dbReference type="PROSITE" id="PS51032">
    <property type="entry name" value="AP2_ERF"/>
    <property type="match status" value="1"/>
</dbReference>
<evidence type="ECO:0000256" key="1">
    <source>
        <dbReference type="ARBA" id="ARBA00004123"/>
    </source>
</evidence>
<accession>A0A2P5E1Z9</accession>
<dbReference type="PIRSF" id="PIRSF038123">
    <property type="entry name" value="PTI6"/>
    <property type="match status" value="1"/>
</dbReference>
<comment type="subcellular location">
    <subcellularLocation>
        <location evidence="1">Nucleus</location>
    </subcellularLocation>
</comment>
<dbReference type="OrthoDB" id="10465061at2759"/>
<sequence length="138" mass="15046">TFDTAKEATTVYDQAAVKLKGANAVTNFPTSITTDTTTTSAIFNAEVLESENKDHKKEKESSSTESSKSDSADVAALSPTSIFLFNKATPFDGFGYFEFDAQTLQFDFDGPLSLPDIMLSRKSLGLAEVKQMELALYF</sequence>
<comment type="caution">
    <text evidence="8">The sequence shown here is derived from an EMBL/GenBank/DDBJ whole genome shotgun (WGS) entry which is preliminary data.</text>
</comment>
<dbReference type="STRING" id="63057.A0A2P5E1Z9"/>
<evidence type="ECO:0000256" key="2">
    <source>
        <dbReference type="ARBA" id="ARBA00023015"/>
    </source>
</evidence>
<dbReference type="GO" id="GO:0003677">
    <property type="term" value="F:DNA binding"/>
    <property type="evidence" value="ECO:0007669"/>
    <property type="project" value="UniProtKB-KW"/>
</dbReference>
<dbReference type="SUPFAM" id="SSF54171">
    <property type="entry name" value="DNA-binding domain"/>
    <property type="match status" value="1"/>
</dbReference>
<evidence type="ECO:0000256" key="3">
    <source>
        <dbReference type="ARBA" id="ARBA00023125"/>
    </source>
</evidence>
<evidence type="ECO:0000259" key="7">
    <source>
        <dbReference type="PROSITE" id="PS51032"/>
    </source>
</evidence>
<feature type="non-terminal residue" evidence="8">
    <location>
        <position position="1"/>
    </location>
</feature>
<dbReference type="AlphaFoldDB" id="A0A2P5E1Z9"/>
<dbReference type="InterPro" id="IPR016177">
    <property type="entry name" value="DNA-bd_dom_sf"/>
</dbReference>
<feature type="region of interest" description="Disordered" evidence="6">
    <location>
        <begin position="49"/>
        <end position="74"/>
    </location>
</feature>
<proteinExistence type="predicted"/>
<dbReference type="InterPro" id="IPR036955">
    <property type="entry name" value="AP2/ERF_dom_sf"/>
</dbReference>
<dbReference type="GO" id="GO:0005634">
    <property type="term" value="C:nucleus"/>
    <property type="evidence" value="ECO:0007669"/>
    <property type="project" value="UniProtKB-SubCell"/>
</dbReference>
<dbReference type="Proteomes" id="UP000237000">
    <property type="component" value="Unassembled WGS sequence"/>
</dbReference>
<evidence type="ECO:0000256" key="6">
    <source>
        <dbReference type="SAM" id="MobiDB-lite"/>
    </source>
</evidence>
<feature type="domain" description="AP2/ERF" evidence="7">
    <location>
        <begin position="1"/>
        <end position="29"/>
    </location>
</feature>
<dbReference type="InterPro" id="IPR050913">
    <property type="entry name" value="AP2/ERF_ERF"/>
</dbReference>
<dbReference type="Gene3D" id="3.30.730.10">
    <property type="entry name" value="AP2/ERF domain"/>
    <property type="match status" value="1"/>
</dbReference>
<feature type="compositionally biased region" description="Basic and acidic residues" evidence="6">
    <location>
        <begin position="50"/>
        <end position="71"/>
    </location>
</feature>
<organism evidence="8 9">
    <name type="scientific">Trema orientale</name>
    <name type="common">Charcoal tree</name>
    <name type="synonym">Celtis orientalis</name>
    <dbReference type="NCBI Taxonomy" id="63057"/>
    <lineage>
        <taxon>Eukaryota</taxon>
        <taxon>Viridiplantae</taxon>
        <taxon>Streptophyta</taxon>
        <taxon>Embryophyta</taxon>
        <taxon>Tracheophyta</taxon>
        <taxon>Spermatophyta</taxon>
        <taxon>Magnoliopsida</taxon>
        <taxon>eudicotyledons</taxon>
        <taxon>Gunneridae</taxon>
        <taxon>Pentapetalae</taxon>
        <taxon>rosids</taxon>
        <taxon>fabids</taxon>
        <taxon>Rosales</taxon>
        <taxon>Cannabaceae</taxon>
        <taxon>Trema</taxon>
    </lineage>
</organism>
<keyword evidence="2" id="KW-0805">Transcription regulation</keyword>
<protein>
    <submittedName>
        <fullName evidence="8">AP2/ERF transcription factor</fullName>
    </submittedName>
</protein>
<dbReference type="PANTHER" id="PTHR31194">
    <property type="entry name" value="SHN SHINE , DNA BINDING / TRANSCRIPTION FACTOR"/>
    <property type="match status" value="1"/>
</dbReference>
<gene>
    <name evidence="8" type="ORF">TorRG33x02_235270</name>
</gene>
<dbReference type="InterPro" id="IPR001471">
    <property type="entry name" value="AP2/ERF_dom"/>
</dbReference>
<keyword evidence="9" id="KW-1185">Reference proteome</keyword>
<keyword evidence="4" id="KW-0804">Transcription</keyword>
<evidence type="ECO:0000256" key="4">
    <source>
        <dbReference type="ARBA" id="ARBA00023163"/>
    </source>
</evidence>
<evidence type="ECO:0000313" key="8">
    <source>
        <dbReference type="EMBL" id="PON79572.1"/>
    </source>
</evidence>
<dbReference type="GO" id="GO:0003700">
    <property type="term" value="F:DNA-binding transcription factor activity"/>
    <property type="evidence" value="ECO:0007669"/>
    <property type="project" value="InterPro"/>
</dbReference>
<reference evidence="9" key="1">
    <citation type="submission" date="2016-06" db="EMBL/GenBank/DDBJ databases">
        <title>Parallel loss of symbiosis genes in relatives of nitrogen-fixing non-legume Parasponia.</title>
        <authorList>
            <person name="Van Velzen R."/>
            <person name="Holmer R."/>
            <person name="Bu F."/>
            <person name="Rutten L."/>
            <person name="Van Zeijl A."/>
            <person name="Liu W."/>
            <person name="Santuari L."/>
            <person name="Cao Q."/>
            <person name="Sharma T."/>
            <person name="Shen D."/>
            <person name="Roswanjaya Y."/>
            <person name="Wardhani T."/>
            <person name="Kalhor M.S."/>
            <person name="Jansen J."/>
            <person name="Van den Hoogen J."/>
            <person name="Gungor B."/>
            <person name="Hartog M."/>
            <person name="Hontelez J."/>
            <person name="Verver J."/>
            <person name="Yang W.-C."/>
            <person name="Schijlen E."/>
            <person name="Repin R."/>
            <person name="Schilthuizen M."/>
            <person name="Schranz E."/>
            <person name="Heidstra R."/>
            <person name="Miyata K."/>
            <person name="Fedorova E."/>
            <person name="Kohlen W."/>
            <person name="Bisseling T."/>
            <person name="Smit S."/>
            <person name="Geurts R."/>
        </authorList>
    </citation>
    <scope>NUCLEOTIDE SEQUENCE [LARGE SCALE GENOMIC DNA]</scope>
    <source>
        <strain evidence="9">cv. RG33-2</strain>
    </source>
</reference>
<keyword evidence="5" id="KW-0539">Nucleus</keyword>
<evidence type="ECO:0000313" key="9">
    <source>
        <dbReference type="Proteomes" id="UP000237000"/>
    </source>
</evidence>
<dbReference type="InParanoid" id="A0A2P5E1Z9"/>
<dbReference type="EMBL" id="JXTC01000234">
    <property type="protein sequence ID" value="PON79572.1"/>
    <property type="molecule type" value="Genomic_DNA"/>
</dbReference>
<evidence type="ECO:0000256" key="5">
    <source>
        <dbReference type="ARBA" id="ARBA00023242"/>
    </source>
</evidence>
<keyword evidence="3" id="KW-0238">DNA-binding</keyword>
<name>A0A2P5E1Z9_TREOI</name>
<dbReference type="PANTHER" id="PTHR31194:SF166">
    <property type="entry name" value="PATHOGENESIS-RELATED GENES TRANSCRIPTIONAL ACTIVATOR PTI6"/>
    <property type="match status" value="1"/>
</dbReference>